<dbReference type="PANTHER" id="PTHR10693">
    <property type="entry name" value="RAS GTPASE-ACTIVATING PROTEIN-BINDING PROTEIN"/>
    <property type="match status" value="1"/>
</dbReference>
<evidence type="ECO:0000313" key="7">
    <source>
        <dbReference type="Proteomes" id="UP000663760"/>
    </source>
</evidence>
<feature type="region of interest" description="Disordered" evidence="3">
    <location>
        <begin position="389"/>
        <end position="474"/>
    </location>
</feature>
<dbReference type="InterPro" id="IPR012677">
    <property type="entry name" value="Nucleotide-bd_a/b_plait_sf"/>
</dbReference>
<proteinExistence type="predicted"/>
<feature type="domain" description="RRM" evidence="4">
    <location>
        <begin position="313"/>
        <end position="390"/>
    </location>
</feature>
<dbReference type="InterPro" id="IPR032710">
    <property type="entry name" value="NTF2-like_dom_sf"/>
</dbReference>
<dbReference type="PROSITE" id="PS50102">
    <property type="entry name" value="RRM"/>
    <property type="match status" value="1"/>
</dbReference>
<organism evidence="6 7">
    <name type="scientific">Spirodela intermedia</name>
    <name type="common">Intermediate duckweed</name>
    <dbReference type="NCBI Taxonomy" id="51605"/>
    <lineage>
        <taxon>Eukaryota</taxon>
        <taxon>Viridiplantae</taxon>
        <taxon>Streptophyta</taxon>
        <taxon>Embryophyta</taxon>
        <taxon>Tracheophyta</taxon>
        <taxon>Spermatophyta</taxon>
        <taxon>Magnoliopsida</taxon>
        <taxon>Liliopsida</taxon>
        <taxon>Araceae</taxon>
        <taxon>Lemnoideae</taxon>
        <taxon>Spirodela</taxon>
    </lineage>
</organism>
<feature type="region of interest" description="Disordered" evidence="3">
    <location>
        <begin position="281"/>
        <end position="312"/>
    </location>
</feature>
<dbReference type="GO" id="GO:0005829">
    <property type="term" value="C:cytosol"/>
    <property type="evidence" value="ECO:0007669"/>
    <property type="project" value="TreeGrafter"/>
</dbReference>
<dbReference type="EMBL" id="LR746265">
    <property type="protein sequence ID" value="CAA7390578.1"/>
    <property type="molecule type" value="Genomic_DNA"/>
</dbReference>
<dbReference type="SMART" id="SM00360">
    <property type="entry name" value="RRM"/>
    <property type="match status" value="1"/>
</dbReference>
<keyword evidence="7" id="KW-1185">Reference proteome</keyword>
<dbReference type="PANTHER" id="PTHR10693:SF58">
    <property type="entry name" value="OS02G0131700 PROTEIN"/>
    <property type="match status" value="1"/>
</dbReference>
<gene>
    <name evidence="6" type="ORF">SI8410_02002040</name>
</gene>
<evidence type="ECO:0000259" key="5">
    <source>
        <dbReference type="PROSITE" id="PS50177"/>
    </source>
</evidence>
<feature type="compositionally biased region" description="Polar residues" evidence="3">
    <location>
        <begin position="281"/>
        <end position="291"/>
    </location>
</feature>
<dbReference type="InterPro" id="IPR018222">
    <property type="entry name" value="Nuclear_transport_factor_2_euk"/>
</dbReference>
<protein>
    <submittedName>
        <fullName evidence="6">Uncharacterized protein</fullName>
    </submittedName>
</protein>
<reference evidence="6" key="1">
    <citation type="submission" date="2020-02" db="EMBL/GenBank/DDBJ databases">
        <authorList>
            <person name="Scholz U."/>
            <person name="Mascher M."/>
            <person name="Fiebig A."/>
        </authorList>
    </citation>
    <scope>NUCLEOTIDE SEQUENCE</scope>
</reference>
<feature type="domain" description="NTF2" evidence="5">
    <location>
        <begin position="14"/>
        <end position="128"/>
    </location>
</feature>
<dbReference type="InterPro" id="IPR039539">
    <property type="entry name" value="Ras_GTPase_bind_prot"/>
</dbReference>
<dbReference type="CDD" id="cd00780">
    <property type="entry name" value="NTF2"/>
    <property type="match status" value="1"/>
</dbReference>
<dbReference type="OrthoDB" id="339151at2759"/>
<dbReference type="Pfam" id="PF00076">
    <property type="entry name" value="RRM_1"/>
    <property type="match status" value="1"/>
</dbReference>
<dbReference type="Gene3D" id="3.30.70.330">
    <property type="match status" value="1"/>
</dbReference>
<dbReference type="InterPro" id="IPR000504">
    <property type="entry name" value="RRM_dom"/>
</dbReference>
<evidence type="ECO:0000256" key="3">
    <source>
        <dbReference type="SAM" id="MobiDB-lite"/>
    </source>
</evidence>
<dbReference type="InterPro" id="IPR035979">
    <property type="entry name" value="RBD_domain_sf"/>
</dbReference>
<name>A0A7I8K0Y5_SPIIN</name>
<feature type="compositionally biased region" description="Polar residues" evidence="3">
    <location>
        <begin position="459"/>
        <end position="474"/>
    </location>
</feature>
<accession>A0A7I8K0Y5</accession>
<dbReference type="SUPFAM" id="SSF54928">
    <property type="entry name" value="RNA-binding domain, RBD"/>
    <property type="match status" value="1"/>
</dbReference>
<dbReference type="Proteomes" id="UP000663760">
    <property type="component" value="Chromosome 2"/>
</dbReference>
<sequence length="474" mass="51867">MASGYLAPVSAVQVGSYFVGQYYQILQQQPNLVYQFYTDLSTIVHMDGSSEETASGMLQIHSLIMSLKFSGIEIKTAHSLESWSGGVLVMVSGSVQTKQFSGWRRFVQTFFLAPQEKGYFILNDIFHLLDEEQVHQQQVPMSVHNSFNSTIINATSAPDSVTNYMHGREAHINEFTVPADVEESESIDKYNIPDPQQQHISEADDGAEEEIAPEELVASFPSDSNFQDQPAPVEEPVGEPTKHTYASILRVAKVPTGHPVPPQASTARNVQVLSELELQNVSQAAPQQSPSGLEKPGSWAEDVAGQEDDGEVKSVYVRNLPSSASVSELEREFKNFGRIKPDGVLIKTRKEAGVYYAFVEFEDMAGVQNALKASPILFGGRQIHVEERRPGSLGARGRRVRVRGGGGYQGEAPRGRLGSRPSEGRDYNGRPKGNGYHHQGQGPRQDRGILGPQVALKNGQRSSADAATNAGPQF</sequence>
<dbReference type="GO" id="GO:1990904">
    <property type="term" value="C:ribonucleoprotein complex"/>
    <property type="evidence" value="ECO:0007669"/>
    <property type="project" value="TreeGrafter"/>
</dbReference>
<evidence type="ECO:0000259" key="4">
    <source>
        <dbReference type="PROSITE" id="PS50102"/>
    </source>
</evidence>
<evidence type="ECO:0000256" key="2">
    <source>
        <dbReference type="PROSITE-ProRule" id="PRU00176"/>
    </source>
</evidence>
<dbReference type="CDD" id="cd00590">
    <property type="entry name" value="RRM_SF"/>
    <property type="match status" value="1"/>
</dbReference>
<dbReference type="PROSITE" id="PS50177">
    <property type="entry name" value="NTF2_DOMAIN"/>
    <property type="match status" value="1"/>
</dbReference>
<dbReference type="AlphaFoldDB" id="A0A7I8K0Y5"/>
<dbReference type="Pfam" id="PF02136">
    <property type="entry name" value="NTF2"/>
    <property type="match status" value="1"/>
</dbReference>
<dbReference type="Gene3D" id="3.10.450.50">
    <property type="match status" value="1"/>
</dbReference>
<keyword evidence="1 2" id="KW-0694">RNA-binding</keyword>
<evidence type="ECO:0000256" key="1">
    <source>
        <dbReference type="ARBA" id="ARBA00022884"/>
    </source>
</evidence>
<dbReference type="GO" id="GO:0003729">
    <property type="term" value="F:mRNA binding"/>
    <property type="evidence" value="ECO:0007669"/>
    <property type="project" value="TreeGrafter"/>
</dbReference>
<dbReference type="FunFam" id="3.10.450.50:FF:000003">
    <property type="entry name" value="Nuclear transport factor 2 family protein"/>
    <property type="match status" value="1"/>
</dbReference>
<dbReference type="SUPFAM" id="SSF54427">
    <property type="entry name" value="NTF2-like"/>
    <property type="match status" value="1"/>
</dbReference>
<dbReference type="InterPro" id="IPR002075">
    <property type="entry name" value="NTF2_dom"/>
</dbReference>
<evidence type="ECO:0000313" key="6">
    <source>
        <dbReference type="EMBL" id="CAA7390578.1"/>
    </source>
</evidence>